<accession>A0A0F3GTL4</accession>
<dbReference type="EMBL" id="LACI01001642">
    <property type="protein sequence ID" value="KJU84033.1"/>
    <property type="molecule type" value="Genomic_DNA"/>
</dbReference>
<feature type="transmembrane region" description="Helical" evidence="1">
    <location>
        <begin position="7"/>
        <end position="25"/>
    </location>
</feature>
<reference evidence="2 3" key="1">
    <citation type="submission" date="2015-02" db="EMBL/GenBank/DDBJ databases">
        <title>Single-cell genomics of uncultivated deep-branching MTB reveals a conserved set of magnetosome genes.</title>
        <authorList>
            <person name="Kolinko S."/>
            <person name="Richter M."/>
            <person name="Glockner F.O."/>
            <person name="Brachmann A."/>
            <person name="Schuler D."/>
        </authorList>
    </citation>
    <scope>NUCLEOTIDE SEQUENCE [LARGE SCALE GENOMIC DNA]</scope>
    <source>
        <strain evidence="2">TM-1</strain>
    </source>
</reference>
<keyword evidence="1" id="KW-0812">Transmembrane</keyword>
<feature type="transmembrane region" description="Helical" evidence="1">
    <location>
        <begin position="67"/>
        <end position="85"/>
    </location>
</feature>
<evidence type="ECO:0000313" key="3">
    <source>
        <dbReference type="Proteomes" id="UP000033423"/>
    </source>
</evidence>
<keyword evidence="1" id="KW-0472">Membrane</keyword>
<comment type="caution">
    <text evidence="2">The sequence shown here is derived from an EMBL/GenBank/DDBJ whole genome shotgun (WGS) entry which is preliminary data.</text>
</comment>
<name>A0A0F3GTL4_9BACT</name>
<keyword evidence="1" id="KW-1133">Transmembrane helix</keyword>
<evidence type="ECO:0000313" key="2">
    <source>
        <dbReference type="EMBL" id="KJU84033.1"/>
    </source>
</evidence>
<dbReference type="AlphaFoldDB" id="A0A0F3GTL4"/>
<sequence>MMLTLKGCGGYIQVFMLMFFLTMIVKPVDLSLTINKDMAISFTVDVCSVSNTTVLSSTEMPFVNECPYFLIIMPLCAFIALEKVFRYLIITFPIEHPPDS</sequence>
<protein>
    <submittedName>
        <fullName evidence="2">Membrane protein</fullName>
    </submittedName>
</protein>
<evidence type="ECO:0000256" key="1">
    <source>
        <dbReference type="SAM" id="Phobius"/>
    </source>
</evidence>
<dbReference type="Proteomes" id="UP000033423">
    <property type="component" value="Unassembled WGS sequence"/>
</dbReference>
<proteinExistence type="predicted"/>
<organism evidence="2 3">
    <name type="scientific">Candidatus Magnetobacterium bavaricum</name>
    <dbReference type="NCBI Taxonomy" id="29290"/>
    <lineage>
        <taxon>Bacteria</taxon>
        <taxon>Pseudomonadati</taxon>
        <taxon>Nitrospirota</taxon>
        <taxon>Thermodesulfovibrionia</taxon>
        <taxon>Thermodesulfovibrionales</taxon>
        <taxon>Candidatus Magnetobacteriaceae</taxon>
        <taxon>Candidatus Magnetobacterium</taxon>
    </lineage>
</organism>
<keyword evidence="3" id="KW-1185">Reference proteome</keyword>
<gene>
    <name evidence="2" type="ORF">MBAV_003778</name>
</gene>